<evidence type="ECO:0000256" key="5">
    <source>
        <dbReference type="ARBA" id="ARBA00023015"/>
    </source>
</evidence>
<evidence type="ECO:0000256" key="9">
    <source>
        <dbReference type="SAM" id="MobiDB-lite"/>
    </source>
</evidence>
<dbReference type="GO" id="GO:0008270">
    <property type="term" value="F:zinc ion binding"/>
    <property type="evidence" value="ECO:0007669"/>
    <property type="project" value="UniProtKB-KW"/>
</dbReference>
<keyword evidence="2" id="KW-0479">Metal-binding</keyword>
<feature type="region of interest" description="Disordered" evidence="9">
    <location>
        <begin position="243"/>
        <end position="264"/>
    </location>
</feature>
<dbReference type="GO" id="GO:0000122">
    <property type="term" value="P:negative regulation of transcription by RNA polymerase II"/>
    <property type="evidence" value="ECO:0007669"/>
    <property type="project" value="TreeGrafter"/>
</dbReference>
<dbReference type="InterPro" id="IPR039355">
    <property type="entry name" value="Transcription_factor_GATA"/>
</dbReference>
<dbReference type="GO" id="GO:0045944">
    <property type="term" value="P:positive regulation of transcription by RNA polymerase II"/>
    <property type="evidence" value="ECO:0007669"/>
    <property type="project" value="TreeGrafter"/>
</dbReference>
<name>A0A8H7QVF8_9FUNG</name>
<feature type="compositionally biased region" description="Polar residues" evidence="9">
    <location>
        <begin position="423"/>
        <end position="445"/>
    </location>
</feature>
<dbReference type="AlphaFoldDB" id="A0A8H7QVF8"/>
<evidence type="ECO:0000256" key="7">
    <source>
        <dbReference type="ARBA" id="ARBA00023242"/>
    </source>
</evidence>
<dbReference type="PROSITE" id="PS50114">
    <property type="entry name" value="GATA_ZN_FINGER_2"/>
    <property type="match status" value="1"/>
</dbReference>
<feature type="compositionally biased region" description="Low complexity" evidence="9">
    <location>
        <begin position="287"/>
        <end position="296"/>
    </location>
</feature>
<evidence type="ECO:0000259" key="10">
    <source>
        <dbReference type="PROSITE" id="PS50114"/>
    </source>
</evidence>
<feature type="region of interest" description="Disordered" evidence="9">
    <location>
        <begin position="130"/>
        <end position="160"/>
    </location>
</feature>
<dbReference type="PRINTS" id="PR00619">
    <property type="entry name" value="GATAZNFINGER"/>
</dbReference>
<dbReference type="Pfam" id="PF00320">
    <property type="entry name" value="GATA"/>
    <property type="match status" value="1"/>
</dbReference>
<evidence type="ECO:0000313" key="11">
    <source>
        <dbReference type="EMBL" id="KAG2199444.1"/>
    </source>
</evidence>
<dbReference type="InterPro" id="IPR000679">
    <property type="entry name" value="Znf_GATA"/>
</dbReference>
<feature type="region of interest" description="Disordered" evidence="9">
    <location>
        <begin position="603"/>
        <end position="666"/>
    </location>
</feature>
<feature type="compositionally biased region" description="Low complexity" evidence="9">
    <location>
        <begin position="641"/>
        <end position="653"/>
    </location>
</feature>
<dbReference type="Proteomes" id="UP000603453">
    <property type="component" value="Unassembled WGS sequence"/>
</dbReference>
<dbReference type="CDD" id="cd00202">
    <property type="entry name" value="ZnF_GATA"/>
    <property type="match status" value="1"/>
</dbReference>
<dbReference type="GO" id="GO:0005634">
    <property type="term" value="C:nucleus"/>
    <property type="evidence" value="ECO:0007669"/>
    <property type="project" value="UniProtKB-SubCell"/>
</dbReference>
<dbReference type="PANTHER" id="PTHR10071">
    <property type="entry name" value="TRANSCRIPTION FACTOR GATA FAMILY MEMBER"/>
    <property type="match status" value="1"/>
</dbReference>
<evidence type="ECO:0000256" key="6">
    <source>
        <dbReference type="ARBA" id="ARBA00023163"/>
    </source>
</evidence>
<evidence type="ECO:0000256" key="2">
    <source>
        <dbReference type="ARBA" id="ARBA00022723"/>
    </source>
</evidence>
<gene>
    <name evidence="11" type="ORF">INT47_011556</name>
</gene>
<dbReference type="GO" id="GO:0000981">
    <property type="term" value="F:DNA-binding transcription factor activity, RNA polymerase II-specific"/>
    <property type="evidence" value="ECO:0007669"/>
    <property type="project" value="TreeGrafter"/>
</dbReference>
<keyword evidence="4" id="KW-0862">Zinc</keyword>
<dbReference type="InterPro" id="IPR013088">
    <property type="entry name" value="Znf_NHR/GATA"/>
</dbReference>
<feature type="region of interest" description="Disordered" evidence="9">
    <location>
        <begin position="282"/>
        <end position="324"/>
    </location>
</feature>
<evidence type="ECO:0000256" key="8">
    <source>
        <dbReference type="PROSITE-ProRule" id="PRU00094"/>
    </source>
</evidence>
<evidence type="ECO:0000256" key="1">
    <source>
        <dbReference type="ARBA" id="ARBA00004123"/>
    </source>
</evidence>
<evidence type="ECO:0000256" key="4">
    <source>
        <dbReference type="ARBA" id="ARBA00022833"/>
    </source>
</evidence>
<feature type="domain" description="GATA-type" evidence="10">
    <location>
        <begin position="462"/>
        <end position="515"/>
    </location>
</feature>
<reference evidence="11" key="1">
    <citation type="submission" date="2020-12" db="EMBL/GenBank/DDBJ databases">
        <title>Metabolic potential, ecology and presence of endohyphal bacteria is reflected in genomic diversity of Mucoromycotina.</title>
        <authorList>
            <person name="Muszewska A."/>
            <person name="Okrasinska A."/>
            <person name="Steczkiewicz K."/>
            <person name="Drgas O."/>
            <person name="Orlowska M."/>
            <person name="Perlinska-Lenart U."/>
            <person name="Aleksandrzak-Piekarczyk T."/>
            <person name="Szatraj K."/>
            <person name="Zielenkiewicz U."/>
            <person name="Pilsyk S."/>
            <person name="Malc E."/>
            <person name="Mieczkowski P."/>
            <person name="Kruszewska J.S."/>
            <person name="Biernat P."/>
            <person name="Pawlowska J."/>
        </authorList>
    </citation>
    <scope>NUCLEOTIDE SEQUENCE</scope>
    <source>
        <strain evidence="11">WA0000017839</strain>
    </source>
</reference>
<dbReference type="OrthoDB" id="515401at2759"/>
<dbReference type="FunFam" id="3.30.50.10:FF:000007">
    <property type="entry name" value="Nitrogen regulatory AreA, N-terminal"/>
    <property type="match status" value="1"/>
</dbReference>
<dbReference type="Pfam" id="PF08550">
    <property type="entry name" value="GATA_AreA"/>
    <property type="match status" value="1"/>
</dbReference>
<dbReference type="PANTHER" id="PTHR10071:SF281">
    <property type="entry name" value="BOX A-BINDING FACTOR-RELATED"/>
    <property type="match status" value="1"/>
</dbReference>
<keyword evidence="7" id="KW-0539">Nucleus</keyword>
<dbReference type="GO" id="GO:0000978">
    <property type="term" value="F:RNA polymerase II cis-regulatory region sequence-specific DNA binding"/>
    <property type="evidence" value="ECO:0007669"/>
    <property type="project" value="TreeGrafter"/>
</dbReference>
<dbReference type="SUPFAM" id="SSF57716">
    <property type="entry name" value="Glucocorticoid receptor-like (DNA-binding domain)"/>
    <property type="match status" value="1"/>
</dbReference>
<keyword evidence="3 8" id="KW-0863">Zinc-finger</keyword>
<feature type="compositionally biased region" description="Polar residues" evidence="9">
    <location>
        <begin position="310"/>
        <end position="324"/>
    </location>
</feature>
<feature type="region of interest" description="Disordered" evidence="9">
    <location>
        <begin position="30"/>
        <end position="77"/>
    </location>
</feature>
<feature type="compositionally biased region" description="Acidic residues" evidence="9">
    <location>
        <begin position="61"/>
        <end position="71"/>
    </location>
</feature>
<dbReference type="EMBL" id="JAEPRD010000096">
    <property type="protein sequence ID" value="KAG2199444.1"/>
    <property type="molecule type" value="Genomic_DNA"/>
</dbReference>
<keyword evidence="5" id="KW-0805">Transcription regulation</keyword>
<feature type="compositionally biased region" description="Polar residues" evidence="9">
    <location>
        <begin position="603"/>
        <end position="614"/>
    </location>
</feature>
<feature type="region of interest" description="Disordered" evidence="9">
    <location>
        <begin position="421"/>
        <end position="468"/>
    </location>
</feature>
<comment type="subcellular location">
    <subcellularLocation>
        <location evidence="1">Nucleus</location>
    </subcellularLocation>
</comment>
<dbReference type="Gene3D" id="3.30.50.10">
    <property type="entry name" value="Erythroid Transcription Factor GATA-1, subunit A"/>
    <property type="match status" value="1"/>
</dbReference>
<evidence type="ECO:0000256" key="3">
    <source>
        <dbReference type="ARBA" id="ARBA00022771"/>
    </source>
</evidence>
<keyword evidence="12" id="KW-1185">Reference proteome</keyword>
<comment type="caution">
    <text evidence="11">The sequence shown here is derived from an EMBL/GenBank/DDBJ whole genome shotgun (WGS) entry which is preliminary data.</text>
</comment>
<feature type="compositionally biased region" description="Basic and acidic residues" evidence="9">
    <location>
        <begin position="450"/>
        <end position="464"/>
    </location>
</feature>
<keyword evidence="6" id="KW-0804">Transcription</keyword>
<accession>A0A8H7QVF8</accession>
<feature type="region of interest" description="Disordered" evidence="9">
    <location>
        <begin position="556"/>
        <end position="577"/>
    </location>
</feature>
<feature type="compositionally biased region" description="Polar residues" evidence="9">
    <location>
        <begin position="249"/>
        <end position="264"/>
    </location>
</feature>
<organism evidence="11 12">
    <name type="scientific">Mucor saturninus</name>
    <dbReference type="NCBI Taxonomy" id="64648"/>
    <lineage>
        <taxon>Eukaryota</taxon>
        <taxon>Fungi</taxon>
        <taxon>Fungi incertae sedis</taxon>
        <taxon>Mucoromycota</taxon>
        <taxon>Mucoromycotina</taxon>
        <taxon>Mucoromycetes</taxon>
        <taxon>Mucorales</taxon>
        <taxon>Mucorineae</taxon>
        <taxon>Mucoraceae</taxon>
        <taxon>Mucor</taxon>
    </lineage>
</organism>
<sequence>MQNSSFCVEQKKYADLHLSDLKKSALDRTTAALSPKTPPAVTAALLSDSLFPPRKPKAMIEDSDEEDENEDSDKKKDPLATQVWRLYTKAKDTLPNGSRLENLTWRMMAMTLNKKKKAEAEAAAAAAAAAAANDDDSSDNMEITQNQDIKMSPPKPDDTTTFLSSSAPPYMLDFMGNAMQEDTYHEKRNVMIYGSARASTSTSTSLHMTPSNTTTHKTDTNMFTNVYGTNSITIPADLDMADDYRDSISPRSTGSSFQPSSMESNHYNYFSQSVPSYQNNTHLQFGQQQQQQQQQQQHHHHHHQQQQQQMMHSPTNGLFPQLGSTLPESQQAAYFAATPNESTPSPAAVSDLNAGAMSFEDLLTMYYVNGNTAAAAAAAAAVATSSSSSSMVMNHTNEAPSVSHFNLPQSQDGKAIDGLITPNGHSPVNASPLGTSFNNTTLHRLSSSGSEKEKKEDQQNKKDNNTMCTNCSTTTTPLWRRNPEGQPLCNACGLFLKLHGVVRPLSLKTDVIKKRNRSGNSNTNPVSSSSATVIATTTTNGSAAAIATSTIVTGTSHNSISSVKNNNHNNGKKPNPFLQQQNMYNNNNSRLNNNQIHIAPTSTTTIAPGTSSGRPITFASRWGPQTISKRQRRHSIDEKNPQNPQLNQQQQQQGVFRVGSFPSSSS</sequence>
<dbReference type="PROSITE" id="PS00344">
    <property type="entry name" value="GATA_ZN_FINGER_1"/>
    <property type="match status" value="1"/>
</dbReference>
<dbReference type="SMART" id="SM00401">
    <property type="entry name" value="ZnF_GATA"/>
    <property type="match status" value="1"/>
</dbReference>
<dbReference type="InterPro" id="IPR013860">
    <property type="entry name" value="AreA_GATA"/>
</dbReference>
<evidence type="ECO:0000313" key="12">
    <source>
        <dbReference type="Proteomes" id="UP000603453"/>
    </source>
</evidence>
<feature type="compositionally biased region" description="Polar residues" evidence="9">
    <location>
        <begin position="140"/>
        <end position="149"/>
    </location>
</feature>
<protein>
    <recommendedName>
        <fullName evidence="10">GATA-type domain-containing protein</fullName>
    </recommendedName>
</protein>
<proteinExistence type="predicted"/>